<dbReference type="CDD" id="cd02418">
    <property type="entry name" value="Peptidase_C39B"/>
    <property type="match status" value="1"/>
</dbReference>
<feature type="transmembrane region" description="Helical" evidence="10">
    <location>
        <begin position="215"/>
        <end position="233"/>
    </location>
</feature>
<evidence type="ECO:0000256" key="9">
    <source>
        <dbReference type="ARBA" id="ARBA00023136"/>
    </source>
</evidence>
<dbReference type="PANTHER" id="PTHR43394">
    <property type="entry name" value="ATP-DEPENDENT PERMEASE MDL1, MITOCHONDRIAL"/>
    <property type="match status" value="1"/>
</dbReference>
<dbReference type="InterPro" id="IPR027417">
    <property type="entry name" value="P-loop_NTPase"/>
</dbReference>
<dbReference type="InterPro" id="IPR017871">
    <property type="entry name" value="ABC_transporter-like_CS"/>
</dbReference>
<keyword evidence="3" id="KW-1003">Cell membrane</keyword>
<keyword evidence="9 10" id="KW-0472">Membrane</keyword>
<dbReference type="Gene3D" id="3.40.50.300">
    <property type="entry name" value="P-loop containing nucleotide triphosphate hydrolases"/>
    <property type="match status" value="1"/>
</dbReference>
<dbReference type="InterPro" id="IPR003439">
    <property type="entry name" value="ABC_transporter-like_ATP-bd"/>
</dbReference>
<evidence type="ECO:0000259" key="12">
    <source>
        <dbReference type="PROSITE" id="PS50929"/>
    </source>
</evidence>
<dbReference type="PROSITE" id="PS50990">
    <property type="entry name" value="PEPTIDASE_C39"/>
    <property type="match status" value="1"/>
</dbReference>
<feature type="transmembrane region" description="Helical" evidence="10">
    <location>
        <begin position="415"/>
        <end position="442"/>
    </location>
</feature>
<evidence type="ECO:0000313" key="15">
    <source>
        <dbReference type="EMBL" id="WQG89948.1"/>
    </source>
</evidence>
<dbReference type="InterPro" id="IPR036640">
    <property type="entry name" value="ABC1_TM_sf"/>
</dbReference>
<keyword evidence="5" id="KW-0547">Nucleotide-binding</keyword>
<dbReference type="AlphaFoldDB" id="A0A1K1SPN6"/>
<evidence type="ECO:0000313" key="14">
    <source>
        <dbReference type="EMBL" id="SFW86281.1"/>
    </source>
</evidence>
<dbReference type="InterPro" id="IPR039421">
    <property type="entry name" value="Type_1_exporter"/>
</dbReference>
<dbReference type="Gene3D" id="3.90.70.10">
    <property type="entry name" value="Cysteine proteinases"/>
    <property type="match status" value="1"/>
</dbReference>
<dbReference type="PROSITE" id="PS50893">
    <property type="entry name" value="ABC_TRANSPORTER_2"/>
    <property type="match status" value="1"/>
</dbReference>
<dbReference type="Proteomes" id="UP001326715">
    <property type="component" value="Chromosome"/>
</dbReference>
<dbReference type="GO" id="GO:0015421">
    <property type="term" value="F:ABC-type oligopeptide transporter activity"/>
    <property type="evidence" value="ECO:0007669"/>
    <property type="project" value="TreeGrafter"/>
</dbReference>
<keyword evidence="6" id="KW-0378">Hydrolase</keyword>
<comment type="subcellular location">
    <subcellularLocation>
        <location evidence="1">Cell membrane</location>
        <topology evidence="1">Multi-pass membrane protein</topology>
    </subcellularLocation>
</comment>
<evidence type="ECO:0000256" key="6">
    <source>
        <dbReference type="ARBA" id="ARBA00022801"/>
    </source>
</evidence>
<dbReference type="PANTHER" id="PTHR43394:SF1">
    <property type="entry name" value="ATP-BINDING CASSETTE SUB-FAMILY B MEMBER 10, MITOCHONDRIAL"/>
    <property type="match status" value="1"/>
</dbReference>
<dbReference type="CDD" id="cd18571">
    <property type="entry name" value="ABC_6TM_peptidase_like"/>
    <property type="match status" value="1"/>
</dbReference>
<dbReference type="GO" id="GO:0008233">
    <property type="term" value="F:peptidase activity"/>
    <property type="evidence" value="ECO:0007669"/>
    <property type="project" value="InterPro"/>
</dbReference>
<feature type="domain" description="Peptidase C39" evidence="13">
    <location>
        <begin position="13"/>
        <end position="139"/>
    </location>
</feature>
<evidence type="ECO:0000256" key="4">
    <source>
        <dbReference type="ARBA" id="ARBA00022692"/>
    </source>
</evidence>
<evidence type="ECO:0000259" key="13">
    <source>
        <dbReference type="PROSITE" id="PS50990"/>
    </source>
</evidence>
<dbReference type="InterPro" id="IPR011527">
    <property type="entry name" value="ABC1_TM_dom"/>
</dbReference>
<organism evidence="14 16">
    <name type="scientific">Chitinophaga sancti</name>
    <dbReference type="NCBI Taxonomy" id="1004"/>
    <lineage>
        <taxon>Bacteria</taxon>
        <taxon>Pseudomonadati</taxon>
        <taxon>Bacteroidota</taxon>
        <taxon>Chitinophagia</taxon>
        <taxon>Chitinophagales</taxon>
        <taxon>Chitinophagaceae</taxon>
        <taxon>Chitinophaga</taxon>
    </lineage>
</organism>
<dbReference type="PROSITE" id="PS00211">
    <property type="entry name" value="ABC_TRANSPORTER_1"/>
    <property type="match status" value="1"/>
</dbReference>
<evidence type="ECO:0000256" key="3">
    <source>
        <dbReference type="ARBA" id="ARBA00022475"/>
    </source>
</evidence>
<protein>
    <submittedName>
        <fullName evidence="14">ATP-binding cassette, subfamily B</fullName>
    </submittedName>
    <submittedName>
        <fullName evidence="15">Peptidase domain-containing ABC transporter</fullName>
    </submittedName>
</protein>
<keyword evidence="4 10" id="KW-0812">Transmembrane</keyword>
<reference evidence="14 16" key="1">
    <citation type="submission" date="2016-11" db="EMBL/GenBank/DDBJ databases">
        <authorList>
            <person name="Jaros S."/>
            <person name="Januszkiewicz K."/>
            <person name="Wedrychowicz H."/>
        </authorList>
    </citation>
    <scope>NUCLEOTIDE SEQUENCE [LARGE SCALE GENOMIC DNA]</scope>
    <source>
        <strain evidence="14 16">DSM 784</strain>
    </source>
</reference>
<accession>A0A1K1SPN6</accession>
<name>A0A1K1SPN6_9BACT</name>
<dbReference type="PROSITE" id="PS50929">
    <property type="entry name" value="ABC_TM1F"/>
    <property type="match status" value="1"/>
</dbReference>
<dbReference type="Pfam" id="PF03412">
    <property type="entry name" value="Peptidase_C39"/>
    <property type="match status" value="1"/>
</dbReference>
<dbReference type="Proteomes" id="UP000183788">
    <property type="component" value="Unassembled WGS sequence"/>
</dbReference>
<dbReference type="GO" id="GO:0016887">
    <property type="term" value="F:ATP hydrolysis activity"/>
    <property type="evidence" value="ECO:0007669"/>
    <property type="project" value="InterPro"/>
</dbReference>
<evidence type="ECO:0000256" key="7">
    <source>
        <dbReference type="ARBA" id="ARBA00022840"/>
    </source>
</evidence>
<dbReference type="EMBL" id="FPIZ01000028">
    <property type="protein sequence ID" value="SFW86281.1"/>
    <property type="molecule type" value="Genomic_DNA"/>
</dbReference>
<evidence type="ECO:0000256" key="10">
    <source>
        <dbReference type="SAM" id="Phobius"/>
    </source>
</evidence>
<evidence type="ECO:0000256" key="2">
    <source>
        <dbReference type="ARBA" id="ARBA00022448"/>
    </source>
</evidence>
<dbReference type="FunFam" id="3.40.50.300:FF:000299">
    <property type="entry name" value="ABC transporter ATP-binding protein/permease"/>
    <property type="match status" value="1"/>
</dbReference>
<dbReference type="GO" id="GO:0005886">
    <property type="term" value="C:plasma membrane"/>
    <property type="evidence" value="ECO:0007669"/>
    <property type="project" value="UniProtKB-SubCell"/>
</dbReference>
<dbReference type="InterPro" id="IPR003593">
    <property type="entry name" value="AAA+_ATPase"/>
</dbReference>
<keyword evidence="2" id="KW-0813">Transport</keyword>
<evidence type="ECO:0000256" key="8">
    <source>
        <dbReference type="ARBA" id="ARBA00022989"/>
    </source>
</evidence>
<feature type="domain" description="ABC transporter" evidence="11">
    <location>
        <begin position="501"/>
        <end position="737"/>
    </location>
</feature>
<evidence type="ECO:0000313" key="16">
    <source>
        <dbReference type="Proteomes" id="UP000183788"/>
    </source>
</evidence>
<feature type="domain" description="ABC transmembrane type-1" evidence="12">
    <location>
        <begin position="183"/>
        <end position="461"/>
    </location>
</feature>
<dbReference type="SUPFAM" id="SSF52540">
    <property type="entry name" value="P-loop containing nucleoside triphosphate hydrolases"/>
    <property type="match status" value="1"/>
</dbReference>
<dbReference type="EMBL" id="CP140154">
    <property type="protein sequence ID" value="WQG89948.1"/>
    <property type="molecule type" value="Genomic_DNA"/>
</dbReference>
<dbReference type="Pfam" id="PF00664">
    <property type="entry name" value="ABC_membrane"/>
    <property type="match status" value="1"/>
</dbReference>
<keyword evidence="17" id="KW-1185">Reference proteome</keyword>
<dbReference type="RefSeq" id="WP_218164111.1">
    <property type="nucleotide sequence ID" value="NZ_CP139972.1"/>
</dbReference>
<dbReference type="GO" id="GO:0005524">
    <property type="term" value="F:ATP binding"/>
    <property type="evidence" value="ECO:0007669"/>
    <property type="project" value="UniProtKB-KW"/>
</dbReference>
<keyword evidence="8 10" id="KW-1133">Transmembrane helix</keyword>
<gene>
    <name evidence="14" type="ORF">SAMN05661012_05877</name>
    <name evidence="15" type="ORF">SR876_00455</name>
</gene>
<dbReference type="SUPFAM" id="SSF90123">
    <property type="entry name" value="ABC transporter transmembrane region"/>
    <property type="match status" value="1"/>
</dbReference>
<evidence type="ECO:0000259" key="11">
    <source>
        <dbReference type="PROSITE" id="PS50893"/>
    </source>
</evidence>
<sequence>MFISKKRTAFYRQYDAMDCGSTCLKMIASHYGKEYPLDFLREISFIGREGVSLLNLSYAAEKIGFKSLRAKLTINALIKDCPLPCILHWNQNHFVVLYSVRKSLNGKVKSFKIGDPAHGMLTVDKEEFCRRWLTTAHNEGVALLLDTTPEFYKRNDENKSRKSASDYIYRYLKPHYRYIFQFLVGMLASSGISLMFPFLTQALIDHGVGDKNIKYVYLILFSQLFLFFGMFAIQMVQSWLMLHINIRISLNIISDFLIKLLNLPIKYFDTKTVGDISQRLNDHHRIEDFLTGVTLNTVLSIINIVVYSVVLMFYSTSIIIIFWGFTLLALGWIFIFQKKRKNIDYKRFRLNKDNQDKLTELIYGMQEIKLYGAERSKRWEWEHLQIKSFKLNMKSLTIEQYQKFGYVFLTQIKNIIITFIAAGAVIQGELSLGMLLSISYIIGQTNGPIEQLVAFIKSAQDASLSINRMNEIHAQKNEVAENIDNGGENSARETDYSQQDIEVANVSFQYEGPKSPMILKNINLIIRQGSITAIVGASGSGKTTLMKLLLGYYTPSNGKIYVGNVELKNIEPAEWRNRCGTIMQEGYIFSDTIARNIALGRDDIDHERMRMAVHTANIEEFIKGKPLGYTTKIGNNGVGVSGGQKQRIFIARAVYKNPAYIFLDEATSSLDANNEKEIMEKLDVFFEDKTVVIIAHRLSTVKNADQIIVLDNGEIVERGNHRELIRMKGVYFKLIRNQLELGE</sequence>
<dbReference type="SMART" id="SM00382">
    <property type="entry name" value="AAA"/>
    <property type="match status" value="1"/>
</dbReference>
<dbReference type="GO" id="GO:0006508">
    <property type="term" value="P:proteolysis"/>
    <property type="evidence" value="ECO:0007669"/>
    <property type="project" value="InterPro"/>
</dbReference>
<evidence type="ECO:0000256" key="5">
    <source>
        <dbReference type="ARBA" id="ARBA00022741"/>
    </source>
</evidence>
<evidence type="ECO:0000313" key="17">
    <source>
        <dbReference type="Proteomes" id="UP001326715"/>
    </source>
</evidence>
<dbReference type="Pfam" id="PF00005">
    <property type="entry name" value="ABC_tran"/>
    <property type="match status" value="1"/>
</dbReference>
<reference evidence="15 17" key="2">
    <citation type="submission" date="2023-11" db="EMBL/GenBank/DDBJ databases">
        <title>MicrobeMod: A computational toolkit for identifying prokaryotic methylation and restriction-modification with nanopore sequencing.</title>
        <authorList>
            <person name="Crits-Christoph A."/>
            <person name="Kang S.C."/>
            <person name="Lee H."/>
            <person name="Ostrov N."/>
        </authorList>
    </citation>
    <scope>NUCLEOTIDE SEQUENCE [LARGE SCALE GENOMIC DNA]</scope>
    <source>
        <strain evidence="15 17">ATCC 23090</strain>
    </source>
</reference>
<proteinExistence type="predicted"/>
<feature type="transmembrane region" description="Helical" evidence="10">
    <location>
        <begin position="178"/>
        <end position="203"/>
    </location>
</feature>
<dbReference type="InterPro" id="IPR005074">
    <property type="entry name" value="Peptidase_C39"/>
</dbReference>
<dbReference type="Gene3D" id="1.20.1560.10">
    <property type="entry name" value="ABC transporter type 1, transmembrane domain"/>
    <property type="match status" value="1"/>
</dbReference>
<feature type="transmembrane region" description="Helical" evidence="10">
    <location>
        <begin position="316"/>
        <end position="336"/>
    </location>
</feature>
<keyword evidence="7 14" id="KW-0067">ATP-binding</keyword>
<feature type="transmembrane region" description="Helical" evidence="10">
    <location>
        <begin position="289"/>
        <end position="310"/>
    </location>
</feature>
<dbReference type="STRING" id="1004.SAMN05661012_05877"/>
<evidence type="ECO:0000256" key="1">
    <source>
        <dbReference type="ARBA" id="ARBA00004651"/>
    </source>
</evidence>